<keyword evidence="3" id="KW-0547">Nucleotide-binding</keyword>
<dbReference type="Proteomes" id="UP000515121">
    <property type="component" value="Unplaced"/>
</dbReference>
<dbReference type="RefSeq" id="XP_022764392.1">
    <property type="nucleotide sequence ID" value="XM_022908657.1"/>
</dbReference>
<name>A0A6P6AHW3_DURZI</name>
<dbReference type="PANTHER" id="PTHR33463:SF187">
    <property type="entry name" value="AND NB-ARC DOMAIN DISEASE RESISTANCE PROTEIN, PUTATIVE-RELATED"/>
    <property type="match status" value="1"/>
</dbReference>
<dbReference type="Pfam" id="PF13855">
    <property type="entry name" value="LRR_8"/>
    <property type="match status" value="1"/>
</dbReference>
<dbReference type="RefSeq" id="XP_022764391.1">
    <property type="nucleotide sequence ID" value="XM_022908656.1"/>
</dbReference>
<evidence type="ECO:0000313" key="11">
    <source>
        <dbReference type="RefSeq" id="XP_022764390.1"/>
    </source>
</evidence>
<dbReference type="GO" id="GO:0006952">
    <property type="term" value="P:defense response"/>
    <property type="evidence" value="ECO:0007669"/>
    <property type="project" value="UniProtKB-KW"/>
</dbReference>
<dbReference type="Pfam" id="PF23247">
    <property type="entry name" value="LRR_RPS2"/>
    <property type="match status" value="1"/>
</dbReference>
<dbReference type="FunFam" id="1.10.10.10:FF:000322">
    <property type="entry name" value="Probable disease resistance protein At1g63360"/>
    <property type="match status" value="1"/>
</dbReference>
<evidence type="ECO:0000313" key="10">
    <source>
        <dbReference type="Proteomes" id="UP000515121"/>
    </source>
</evidence>
<proteinExistence type="inferred from homology"/>
<keyword evidence="10" id="KW-1185">Reference proteome</keyword>
<dbReference type="InterPro" id="IPR050905">
    <property type="entry name" value="Plant_NBS-LRR"/>
</dbReference>
<dbReference type="PRINTS" id="PR00364">
    <property type="entry name" value="DISEASERSIST"/>
</dbReference>
<dbReference type="GO" id="GO:0005524">
    <property type="term" value="F:ATP binding"/>
    <property type="evidence" value="ECO:0007669"/>
    <property type="project" value="UniProtKB-KW"/>
</dbReference>
<dbReference type="SUPFAM" id="SSF52058">
    <property type="entry name" value="L domain-like"/>
    <property type="match status" value="1"/>
</dbReference>
<comment type="similarity">
    <text evidence="1">Belongs to the disease resistance NB-LRR family.</text>
</comment>
<sequence>MELLGPIVEVMKWIGDLTWRYLNNHRKLEENVNDLRRKLNDLNIRKQDIESRKDVQLRRRKVVKKEVEKWFEDVQRMNALMERVEQELPVVSYLRRAGLGTLVRQGIEEAQEIYKQGCFPDGVAIDGPPAVGVTFQIVDLEGEADVKEQIWGWLRGNEVGMVGVCGMGGVGKTTVMKHINNQILKESQFDQVIWVNVSKEFNLVKLQEDIACALDYHLPKNELEWPTALMNILETKRFVMILDDVWERFSLLNVGIPNPTSTNGNKLVITSRSFEVCKSMGCEVLKVQPLSEEESFNLFLKHVGHNNVLQVPNLEETVKQIVQQCGGLPLAIVTIAGCMKGVDDDREWRNVLNELRKRVKSVKGMDVKIFECLKFSYDRLRDLKMQNCFLYCSLYPEDYSIKRKELMEKWIDEGLIDEFETRQAMYYRGHSILKKLENNCLLERGNNEDEVKMHDVLRDMGLFIIKSVGHQFMVKAGMQLKKLPGEHEWKGNLEKVSLMDNKISAIPAHISPKCHNLSTLLLQENYTLERISESFFEHMLGLKVLDLSNTGILDLPNSVSNLENLVALVLRNCDKLRHVCSLAKLRKLRKLDLFNTDINEVPQGIETLANLTYLCLYSNDLTELPMGILPMFSHLQYLATILLNIQGEEVAKLNELEILSGLFFELQDFEKYAKSIFGQWPNHYRLAVGSTSLDYSDYDHWFPSFENPELYEELCFINCQIGRENRLLLPNNLSTLSIEECHEFKSLSTLCSLHEVNELKTCSIWQCEGIECVIDLSLSSCNSLPKIERLSLGDLCNLSELVRVEVAVISTSHAQTQPAMFSSLKTLCLWSCSSMKNLFSLELLQGLQNLEHIQVVNCKAMEKIVASEETHQGEGEGATTNIATSVLPKLRELSLQYLPELKIICNGGVMISANCLEHLSIMDCSMLKKIPLSLPMLDNGQPCAPPSLGRITIGSREWWESVEWDDANAKDVLSPSVCFE</sequence>
<feature type="coiled-coil region" evidence="6">
    <location>
        <begin position="25"/>
        <end position="87"/>
    </location>
</feature>
<evidence type="ECO:0000256" key="2">
    <source>
        <dbReference type="ARBA" id="ARBA00022737"/>
    </source>
</evidence>
<evidence type="ECO:0000259" key="8">
    <source>
        <dbReference type="Pfam" id="PF23247"/>
    </source>
</evidence>
<evidence type="ECO:0000313" key="12">
    <source>
        <dbReference type="RefSeq" id="XP_022764391.1"/>
    </source>
</evidence>
<evidence type="ECO:0000256" key="5">
    <source>
        <dbReference type="ARBA" id="ARBA00022840"/>
    </source>
</evidence>
<dbReference type="Pfam" id="PF23559">
    <property type="entry name" value="WHD_DRP"/>
    <property type="match status" value="1"/>
</dbReference>
<keyword evidence="6" id="KW-0175">Coiled coil</keyword>
<dbReference type="Gene3D" id="1.10.8.430">
    <property type="entry name" value="Helical domain of apoptotic protease-activating factors"/>
    <property type="match status" value="1"/>
</dbReference>
<dbReference type="Gene3D" id="3.40.50.300">
    <property type="entry name" value="P-loop containing nucleotide triphosphate hydrolases"/>
    <property type="match status" value="1"/>
</dbReference>
<dbReference type="InterPro" id="IPR058922">
    <property type="entry name" value="WHD_DRP"/>
</dbReference>
<dbReference type="FunFam" id="1.10.8.430:FF:000003">
    <property type="entry name" value="Probable disease resistance protein At5g66910"/>
    <property type="match status" value="1"/>
</dbReference>
<dbReference type="Gene3D" id="3.80.10.10">
    <property type="entry name" value="Ribonuclease Inhibitor"/>
    <property type="match status" value="1"/>
</dbReference>
<evidence type="ECO:0000256" key="3">
    <source>
        <dbReference type="ARBA" id="ARBA00022741"/>
    </source>
</evidence>
<dbReference type="InterPro" id="IPR042197">
    <property type="entry name" value="Apaf_helical"/>
</dbReference>
<feature type="domain" description="Disease resistance protein At4g27190-like leucine-rich repeats" evidence="8">
    <location>
        <begin position="810"/>
        <end position="930"/>
    </location>
</feature>
<accession>A0A6P6AHW3</accession>
<reference evidence="11 12" key="1">
    <citation type="submission" date="2025-04" db="UniProtKB">
        <authorList>
            <consortium name="RefSeq"/>
        </authorList>
    </citation>
    <scope>IDENTIFICATION</scope>
    <source>
        <tissue evidence="11 12">Fruit stalk</tissue>
    </source>
</reference>
<dbReference type="RefSeq" id="XP_022764390.1">
    <property type="nucleotide sequence ID" value="XM_022908655.1"/>
</dbReference>
<evidence type="ECO:0000313" key="13">
    <source>
        <dbReference type="RefSeq" id="XP_022764392.1"/>
    </source>
</evidence>
<evidence type="ECO:0000259" key="7">
    <source>
        <dbReference type="Pfam" id="PF00931"/>
    </source>
</evidence>
<dbReference type="GeneID" id="111309657"/>
<feature type="domain" description="NB-ARC" evidence="7">
    <location>
        <begin position="145"/>
        <end position="307"/>
    </location>
</feature>
<organism evidence="10 14">
    <name type="scientific">Durio zibethinus</name>
    <name type="common">Durian</name>
    <dbReference type="NCBI Taxonomy" id="66656"/>
    <lineage>
        <taxon>Eukaryota</taxon>
        <taxon>Viridiplantae</taxon>
        <taxon>Streptophyta</taxon>
        <taxon>Embryophyta</taxon>
        <taxon>Tracheophyta</taxon>
        <taxon>Spermatophyta</taxon>
        <taxon>Magnoliopsida</taxon>
        <taxon>eudicotyledons</taxon>
        <taxon>Gunneridae</taxon>
        <taxon>Pentapetalae</taxon>
        <taxon>rosids</taxon>
        <taxon>malvids</taxon>
        <taxon>Malvales</taxon>
        <taxon>Malvaceae</taxon>
        <taxon>Helicteroideae</taxon>
        <taxon>Durio</taxon>
    </lineage>
</organism>
<keyword evidence="2" id="KW-0677">Repeat</keyword>
<evidence type="ECO:0000259" key="9">
    <source>
        <dbReference type="Pfam" id="PF23559"/>
    </source>
</evidence>
<dbReference type="AlphaFoldDB" id="A0A6P6AHW3"/>
<dbReference type="InterPro" id="IPR002182">
    <property type="entry name" value="NB-ARC"/>
</dbReference>
<dbReference type="InterPro" id="IPR001611">
    <property type="entry name" value="Leu-rich_rpt"/>
</dbReference>
<dbReference type="InterPro" id="IPR057135">
    <property type="entry name" value="At4g27190-like_LRR"/>
</dbReference>
<evidence type="ECO:0000256" key="4">
    <source>
        <dbReference type="ARBA" id="ARBA00022821"/>
    </source>
</evidence>
<gene>
    <name evidence="11 12 13 14" type="primary">LOC111309657</name>
</gene>
<dbReference type="OrthoDB" id="1926275at2759"/>
<feature type="domain" description="Disease resistance protein winged helix" evidence="9">
    <location>
        <begin position="394"/>
        <end position="460"/>
    </location>
</feature>
<protein>
    <submittedName>
        <fullName evidence="11 12">Probable disease resistance protein At4g27220</fullName>
    </submittedName>
</protein>
<dbReference type="KEGG" id="dzi:111309657"/>
<dbReference type="Pfam" id="PF00931">
    <property type="entry name" value="NB-ARC"/>
    <property type="match status" value="1"/>
</dbReference>
<dbReference type="InterPro" id="IPR032675">
    <property type="entry name" value="LRR_dom_sf"/>
</dbReference>
<dbReference type="FunFam" id="3.40.50.300:FF:001091">
    <property type="entry name" value="Probable disease resistance protein At1g61300"/>
    <property type="match status" value="1"/>
</dbReference>
<evidence type="ECO:0000256" key="6">
    <source>
        <dbReference type="SAM" id="Coils"/>
    </source>
</evidence>
<keyword evidence="5" id="KW-0067">ATP-binding</keyword>
<evidence type="ECO:0000313" key="14">
    <source>
        <dbReference type="RefSeq" id="XP_022764393.1"/>
    </source>
</evidence>
<keyword evidence="4" id="KW-0611">Plant defense</keyword>
<dbReference type="RefSeq" id="XP_022764393.1">
    <property type="nucleotide sequence ID" value="XM_022908658.1"/>
</dbReference>
<dbReference type="PANTHER" id="PTHR33463">
    <property type="entry name" value="NB-ARC DOMAIN-CONTAINING PROTEIN-RELATED"/>
    <property type="match status" value="1"/>
</dbReference>
<dbReference type="SUPFAM" id="SSF52540">
    <property type="entry name" value="P-loop containing nucleoside triphosphate hydrolases"/>
    <property type="match status" value="1"/>
</dbReference>
<dbReference type="GO" id="GO:0043531">
    <property type="term" value="F:ADP binding"/>
    <property type="evidence" value="ECO:0007669"/>
    <property type="project" value="InterPro"/>
</dbReference>
<dbReference type="InterPro" id="IPR027417">
    <property type="entry name" value="P-loop_NTPase"/>
</dbReference>
<evidence type="ECO:0000256" key="1">
    <source>
        <dbReference type="ARBA" id="ARBA00008894"/>
    </source>
</evidence>